<sequence length="327" mass="33716">MGGLFGGSQKTTTNEKFDTGPSSWQKPWLDQTFGEAQRIYGSSAGSPYYEGETYAGMDADTRSTLERLKAYAGSTAMGNAGTISSIGSNLASSGSSRALSALDAFTSLAGENATTANIKAAQQYADNPHVQGMIDANSRDVVRNLNEETLPGIDRQATATGGINSSRAGVAAGIARRGAEDRIADISATLRGDAYNRGLSLAQGDRAAKLGALSTSAGLASNLTGQGIGAMTAGNDMTMGAFDKMTQAGMIDQADRQGQMDADFEKWQGMDQRDWDLLNRYYSIVGGNQWGQSGTSSGTSKTKSGGNIFGQLAGAAIGAAGAFSGGK</sequence>
<evidence type="ECO:0000313" key="3">
    <source>
        <dbReference type="Proteomes" id="UP000182063"/>
    </source>
</evidence>
<dbReference type="EMBL" id="CP018221">
    <property type="protein sequence ID" value="API58521.1"/>
    <property type="molecule type" value="Genomic_DNA"/>
</dbReference>
<dbReference type="AlphaFoldDB" id="A0A1L3ZSA8"/>
<dbReference type="Proteomes" id="UP000182063">
    <property type="component" value="Chromosome"/>
</dbReference>
<proteinExistence type="predicted"/>
<accession>A0A1L3ZSA8</accession>
<dbReference type="KEGG" id="sphj:BSL82_03700"/>
<evidence type="ECO:0000256" key="1">
    <source>
        <dbReference type="SAM" id="MobiDB-lite"/>
    </source>
</evidence>
<protein>
    <recommendedName>
        <fullName evidence="4">Tail fiber domain-containing protein</fullName>
    </recommendedName>
</protein>
<dbReference type="RefSeq" id="WP_072596088.1">
    <property type="nucleotide sequence ID" value="NZ_CP018221.1"/>
</dbReference>
<evidence type="ECO:0000313" key="2">
    <source>
        <dbReference type="EMBL" id="API58521.1"/>
    </source>
</evidence>
<keyword evidence="3" id="KW-1185">Reference proteome</keyword>
<evidence type="ECO:0008006" key="4">
    <source>
        <dbReference type="Google" id="ProtNLM"/>
    </source>
</evidence>
<reference evidence="3" key="1">
    <citation type="submission" date="2016-11" db="EMBL/GenBank/DDBJ databases">
        <title>Complete Genome Sequence of alachlor-degrading Sphingomonas sp. strain JJ-A5.</title>
        <authorList>
            <person name="Lee H."/>
            <person name="Ka J.-O."/>
        </authorList>
    </citation>
    <scope>NUCLEOTIDE SEQUENCE [LARGE SCALE GENOMIC DNA]</scope>
    <source>
        <strain evidence="3">JJ-A5</strain>
    </source>
</reference>
<dbReference type="OrthoDB" id="7549952at2"/>
<name>A0A1L3ZSA8_9SPHN</name>
<gene>
    <name evidence="2" type="ORF">BSL82_03700</name>
</gene>
<organism evidence="2 3">
    <name type="scientific">Tardibacter chloracetimidivorans</name>
    <dbReference type="NCBI Taxonomy" id="1921510"/>
    <lineage>
        <taxon>Bacteria</taxon>
        <taxon>Pseudomonadati</taxon>
        <taxon>Pseudomonadota</taxon>
        <taxon>Alphaproteobacteria</taxon>
        <taxon>Sphingomonadales</taxon>
        <taxon>Sphingomonadaceae</taxon>
        <taxon>Tardibacter</taxon>
    </lineage>
</organism>
<feature type="region of interest" description="Disordered" evidence="1">
    <location>
        <begin position="1"/>
        <end position="27"/>
    </location>
</feature>
<dbReference type="STRING" id="1921510.BSL82_03700"/>